<dbReference type="Pfam" id="PF07715">
    <property type="entry name" value="Plug"/>
    <property type="match status" value="1"/>
</dbReference>
<evidence type="ECO:0000256" key="1">
    <source>
        <dbReference type="ARBA" id="ARBA00004571"/>
    </source>
</evidence>
<evidence type="ECO:0000256" key="9">
    <source>
        <dbReference type="ARBA" id="ARBA00023237"/>
    </source>
</evidence>
<evidence type="ECO:0000256" key="5">
    <source>
        <dbReference type="ARBA" id="ARBA00022729"/>
    </source>
</evidence>
<evidence type="ECO:0000256" key="4">
    <source>
        <dbReference type="ARBA" id="ARBA00022692"/>
    </source>
</evidence>
<evidence type="ECO:0000259" key="12">
    <source>
        <dbReference type="Pfam" id="PF00593"/>
    </source>
</evidence>
<organism evidence="14 15">
    <name type="scientific">Compostibacter hankyongensis</name>
    <dbReference type="NCBI Taxonomy" id="1007089"/>
    <lineage>
        <taxon>Bacteria</taxon>
        <taxon>Pseudomonadati</taxon>
        <taxon>Bacteroidota</taxon>
        <taxon>Chitinophagia</taxon>
        <taxon>Chitinophagales</taxon>
        <taxon>Chitinophagaceae</taxon>
        <taxon>Compostibacter</taxon>
    </lineage>
</organism>
<comment type="similarity">
    <text evidence="10 11">Belongs to the TonB-dependent receptor family.</text>
</comment>
<evidence type="ECO:0000313" key="15">
    <source>
        <dbReference type="Proteomes" id="UP001501207"/>
    </source>
</evidence>
<keyword evidence="9 10" id="KW-0998">Cell outer membrane</keyword>
<name>A0ABP8FIE1_9BACT</name>
<feature type="domain" description="TonB-dependent receptor plug" evidence="13">
    <location>
        <begin position="96"/>
        <end position="201"/>
    </location>
</feature>
<dbReference type="PROSITE" id="PS52016">
    <property type="entry name" value="TONB_DEPENDENT_REC_3"/>
    <property type="match status" value="1"/>
</dbReference>
<keyword evidence="6 11" id="KW-0798">TonB box</keyword>
<dbReference type="SUPFAM" id="SSF56935">
    <property type="entry name" value="Porins"/>
    <property type="match status" value="1"/>
</dbReference>
<evidence type="ECO:0000256" key="6">
    <source>
        <dbReference type="ARBA" id="ARBA00023077"/>
    </source>
</evidence>
<dbReference type="Gene3D" id="2.60.40.1120">
    <property type="entry name" value="Carboxypeptidase-like, regulatory domain"/>
    <property type="match status" value="1"/>
</dbReference>
<proteinExistence type="inferred from homology"/>
<evidence type="ECO:0000256" key="2">
    <source>
        <dbReference type="ARBA" id="ARBA00022448"/>
    </source>
</evidence>
<dbReference type="Proteomes" id="UP001501207">
    <property type="component" value="Unassembled WGS sequence"/>
</dbReference>
<dbReference type="PANTHER" id="PTHR30069">
    <property type="entry name" value="TONB-DEPENDENT OUTER MEMBRANE RECEPTOR"/>
    <property type="match status" value="1"/>
</dbReference>
<dbReference type="InterPro" id="IPR012910">
    <property type="entry name" value="Plug_dom"/>
</dbReference>
<keyword evidence="7 10" id="KW-0472">Membrane</keyword>
<dbReference type="Gene3D" id="2.170.130.10">
    <property type="entry name" value="TonB-dependent receptor, plug domain"/>
    <property type="match status" value="1"/>
</dbReference>
<accession>A0ABP8FIE1</accession>
<evidence type="ECO:0000256" key="11">
    <source>
        <dbReference type="RuleBase" id="RU003357"/>
    </source>
</evidence>
<dbReference type="Pfam" id="PF13715">
    <property type="entry name" value="CarbopepD_reg_2"/>
    <property type="match status" value="1"/>
</dbReference>
<dbReference type="SUPFAM" id="SSF49464">
    <property type="entry name" value="Carboxypeptidase regulatory domain-like"/>
    <property type="match status" value="1"/>
</dbReference>
<comment type="caution">
    <text evidence="14">The sequence shown here is derived from an EMBL/GenBank/DDBJ whole genome shotgun (WGS) entry which is preliminary data.</text>
</comment>
<dbReference type="InterPro" id="IPR000531">
    <property type="entry name" value="Beta-barrel_TonB"/>
</dbReference>
<gene>
    <name evidence="14" type="ORF">GCM10023143_09020</name>
</gene>
<keyword evidence="8 14" id="KW-0675">Receptor</keyword>
<keyword evidence="5" id="KW-0732">Signal</keyword>
<dbReference type="Gene3D" id="2.40.170.20">
    <property type="entry name" value="TonB-dependent receptor, beta-barrel domain"/>
    <property type="match status" value="1"/>
</dbReference>
<comment type="subcellular location">
    <subcellularLocation>
        <location evidence="1 10">Cell outer membrane</location>
        <topology evidence="1 10">Multi-pass membrane protein</topology>
    </subcellularLocation>
</comment>
<keyword evidence="3 10" id="KW-1134">Transmembrane beta strand</keyword>
<keyword evidence="2 10" id="KW-0813">Transport</keyword>
<dbReference type="InterPro" id="IPR039426">
    <property type="entry name" value="TonB-dep_rcpt-like"/>
</dbReference>
<dbReference type="InterPro" id="IPR023997">
    <property type="entry name" value="TonB-dep_OMP_SusC/RagA_CS"/>
</dbReference>
<protein>
    <submittedName>
        <fullName evidence="14">TonB-dependent receptor</fullName>
    </submittedName>
</protein>
<evidence type="ECO:0000259" key="13">
    <source>
        <dbReference type="Pfam" id="PF07715"/>
    </source>
</evidence>
<dbReference type="NCBIfam" id="TIGR04057">
    <property type="entry name" value="SusC_RagA_signa"/>
    <property type="match status" value="1"/>
</dbReference>
<keyword evidence="4 10" id="KW-0812">Transmembrane</keyword>
<evidence type="ECO:0000256" key="10">
    <source>
        <dbReference type="PROSITE-ProRule" id="PRU01360"/>
    </source>
</evidence>
<evidence type="ECO:0000256" key="8">
    <source>
        <dbReference type="ARBA" id="ARBA00023170"/>
    </source>
</evidence>
<evidence type="ECO:0000256" key="3">
    <source>
        <dbReference type="ARBA" id="ARBA00022452"/>
    </source>
</evidence>
<evidence type="ECO:0000256" key="7">
    <source>
        <dbReference type="ARBA" id="ARBA00023136"/>
    </source>
</evidence>
<sequence length="1058" mass="115936">MAQKDISGKITSNADKQPVVGATIRLKGTTTGTVTGADGSFKLTIPGTGDEQLEVSFVGFNTKTIPVGDQSTFNIGLDENASTLEEIVVTGYTTQKKKDLTGSVAVVNVDEMTRQPSGTVTKQLQGQASGVTVVGSGQPGSNPQVRIRGVNTFGNNTPLYVVDGVPTQNIADLNPNDVASMQVLKDAGAASIYGSRASNGVIIITTKKGSGKVTVSYDGYYGTQRPLGGNPWHTLTPMEMAQLKFNALENTGTPVTAAKPDPLYGGGPDPTLPDYIEPAGAKEGSPEVDPSKYNVNMYDDGYSDFYRIVRANKTGTDYFHAIFKPAPITSHNIAVSGGGEKGNYLFSFNYFNQQGTLIETHLKRYTIRSNTQFNITQHVRVGENLAYSITDNPTISDLTEGSAIGMAMRQQPIIPVYDIMGNYAGSFSSAPLGNARNPVAIQERTRNNRGYTNRLFGNMFVEADFLQHFTVRTSFGGESFATSSHSFTFPQYENQENETTTASYTENSSYGYNWTWTNTLQYKQRFNDMHDLQVLIGTEAYNNAGRNLGGTTKDYFSFDPSYTSLTSGTGTPVNSSSSYTDGLFSLIGRLDYSFRDKYLLSATVRRDGSSKFATYQYGWFPAVTAGWRISQENFMKDISWLSDLKIRGGYGVMGNQLNVEADNPYSTFNLDKGNSYYDIRGTSSSIDPGLRQNRIGAPDAKWEKDVNANIGLDASMFDGMLELSADYYRKDIRDLLYNQALPGTAGNATVPFVNVAKMKNSGVDASVRVATDLAKDLKLTATVSFTTYRNEIVNVSTLSQYFDQDGRRFNGASIIRNAVGQPVSSFFGYKVTGFWNDQQEIAAANEGAKKATGDTGAVYQTDVALGRFRYADINGDGVITPDDRTYLGSPNPDFSYGLNLGLTYKNFDFSIFLYGVQGAEIWNNLRWWMDFYSSFAGAKSKTALYDSWTPEHHNARAPIQENVGSFSTNSVPNSYFVENGSYLRAKNMQLGYTFSPNLIRRIGLEKLRVYIQAANVFTITKYTGTDPEINGNGVTDYGIDEGAYPNQREFLVGVNLSF</sequence>
<feature type="domain" description="TonB-dependent receptor-like beta-barrel" evidence="12">
    <location>
        <begin position="442"/>
        <end position="1012"/>
    </location>
</feature>
<keyword evidence="15" id="KW-1185">Reference proteome</keyword>
<dbReference type="EMBL" id="BAABFN010000001">
    <property type="protein sequence ID" value="GAA4304501.1"/>
    <property type="molecule type" value="Genomic_DNA"/>
</dbReference>
<dbReference type="PANTHER" id="PTHR30069:SF29">
    <property type="entry name" value="HEMOGLOBIN AND HEMOGLOBIN-HAPTOGLOBIN-BINDING PROTEIN 1-RELATED"/>
    <property type="match status" value="1"/>
</dbReference>
<dbReference type="InterPro" id="IPR037066">
    <property type="entry name" value="Plug_dom_sf"/>
</dbReference>
<evidence type="ECO:0000313" key="14">
    <source>
        <dbReference type="EMBL" id="GAA4304501.1"/>
    </source>
</evidence>
<dbReference type="InterPro" id="IPR036942">
    <property type="entry name" value="Beta-barrel_TonB_sf"/>
</dbReference>
<reference evidence="15" key="1">
    <citation type="journal article" date="2019" name="Int. J. Syst. Evol. Microbiol.">
        <title>The Global Catalogue of Microorganisms (GCM) 10K type strain sequencing project: providing services to taxonomists for standard genome sequencing and annotation.</title>
        <authorList>
            <consortium name="The Broad Institute Genomics Platform"/>
            <consortium name="The Broad Institute Genome Sequencing Center for Infectious Disease"/>
            <person name="Wu L."/>
            <person name="Ma J."/>
        </authorList>
    </citation>
    <scope>NUCLEOTIDE SEQUENCE [LARGE SCALE GENOMIC DNA]</scope>
    <source>
        <strain evidence="15">JCM 17664</strain>
    </source>
</reference>
<dbReference type="InterPro" id="IPR008969">
    <property type="entry name" value="CarboxyPept-like_regulatory"/>
</dbReference>
<dbReference type="InterPro" id="IPR023996">
    <property type="entry name" value="TonB-dep_OMP_SusC/RagA"/>
</dbReference>
<dbReference type="Pfam" id="PF00593">
    <property type="entry name" value="TonB_dep_Rec_b-barrel"/>
    <property type="match status" value="1"/>
</dbReference>
<dbReference type="NCBIfam" id="TIGR04056">
    <property type="entry name" value="OMP_RagA_SusC"/>
    <property type="match status" value="1"/>
</dbReference>